<dbReference type="Proteomes" id="UP001162881">
    <property type="component" value="Unassembled WGS sequence"/>
</dbReference>
<comment type="caution">
    <text evidence="3">The sequence shown here is derived from an EMBL/GenBank/DDBJ whole genome shotgun (WGS) entry which is preliminary data.</text>
</comment>
<proteinExistence type="inferred from homology"/>
<dbReference type="GO" id="GO:0005524">
    <property type="term" value="F:ATP binding"/>
    <property type="evidence" value="ECO:0007669"/>
    <property type="project" value="UniProtKB-KW"/>
</dbReference>
<dbReference type="SMART" id="SM00382">
    <property type="entry name" value="AAA"/>
    <property type="match status" value="1"/>
</dbReference>
<evidence type="ECO:0000259" key="2">
    <source>
        <dbReference type="SMART" id="SM00382"/>
    </source>
</evidence>
<accession>A0ABT0BDM7</accession>
<keyword evidence="4" id="KW-1185">Reference proteome</keyword>
<dbReference type="EMBL" id="JALHLF010000034">
    <property type="protein sequence ID" value="MCJ2183099.1"/>
    <property type="molecule type" value="Genomic_DNA"/>
</dbReference>
<comment type="similarity">
    <text evidence="1">Belongs to the AAA ATPase family.</text>
</comment>
<dbReference type="RefSeq" id="WP_244020378.1">
    <property type="nucleotide sequence ID" value="NZ_JALHLF010000034.1"/>
</dbReference>
<feature type="non-terminal residue" evidence="3">
    <location>
        <position position="1"/>
    </location>
</feature>
<feature type="domain" description="AAA+ ATPase" evidence="2">
    <location>
        <begin position="54"/>
        <end position="185"/>
    </location>
</feature>
<keyword evidence="3" id="KW-0067">ATP-binding</keyword>
<gene>
    <name evidence="3" type="ORF">MTR62_10410</name>
</gene>
<keyword evidence="3" id="KW-0547">Nucleotide-binding</keyword>
<dbReference type="InterPro" id="IPR027417">
    <property type="entry name" value="P-loop_NTPase"/>
</dbReference>
<organism evidence="3 4">
    <name type="scientific">Novosphingobium organovorum</name>
    <dbReference type="NCBI Taxonomy" id="2930092"/>
    <lineage>
        <taxon>Bacteria</taxon>
        <taxon>Pseudomonadati</taxon>
        <taxon>Pseudomonadota</taxon>
        <taxon>Alphaproteobacteria</taxon>
        <taxon>Sphingomonadales</taxon>
        <taxon>Sphingomonadaceae</taxon>
        <taxon>Novosphingobium</taxon>
    </lineage>
</organism>
<dbReference type="InterPro" id="IPR003959">
    <property type="entry name" value="ATPase_AAA_core"/>
</dbReference>
<dbReference type="InterPro" id="IPR003593">
    <property type="entry name" value="AAA+_ATPase"/>
</dbReference>
<dbReference type="CDD" id="cd19481">
    <property type="entry name" value="RecA-like_protease"/>
    <property type="match status" value="1"/>
</dbReference>
<evidence type="ECO:0000313" key="4">
    <source>
        <dbReference type="Proteomes" id="UP001162881"/>
    </source>
</evidence>
<dbReference type="InterPro" id="IPR050304">
    <property type="entry name" value="MT-severing_AAA_ATPase"/>
</dbReference>
<dbReference type="Gene3D" id="3.40.50.300">
    <property type="entry name" value="P-loop containing nucleotide triphosphate hydrolases"/>
    <property type="match status" value="1"/>
</dbReference>
<evidence type="ECO:0000256" key="1">
    <source>
        <dbReference type="ARBA" id="ARBA00006914"/>
    </source>
</evidence>
<evidence type="ECO:0000313" key="3">
    <source>
        <dbReference type="EMBL" id="MCJ2183099.1"/>
    </source>
</evidence>
<reference evidence="3" key="1">
    <citation type="submission" date="2022-03" db="EMBL/GenBank/DDBJ databases">
        <title>Identification of a novel bacterium isolated from mangrove sediments.</title>
        <authorList>
            <person name="Pan X."/>
        </authorList>
    </citation>
    <scope>NUCLEOTIDE SEQUENCE</scope>
    <source>
        <strain evidence="3">B1949</strain>
    </source>
</reference>
<dbReference type="SUPFAM" id="SSF52540">
    <property type="entry name" value="P-loop containing nucleoside triphosphate hydrolases"/>
    <property type="match status" value="1"/>
</dbReference>
<sequence length="252" mass="26803">GDGDAGLRAAGSLARALRGSELPDAGFGPCDIDLFETDRPLGPLFAAMGQGGGADVSLLLSGPPGTGKTALAHHLARALDRPLLVRRASDLLSRWVGETEQQIAKSFVRAREEGAVLLFDEADSLLFDRGDARASWERTQVNEMLTWLDRHPLPVVAATNHTGKLDPASLRRFVFKLELRALGPDKAARAFAAWFGMEAPASLAALAGLTPGDFAVVARQLRHAPARDAGEIVQRLAAECAVKPQGRGRIGF</sequence>
<name>A0ABT0BDM7_9SPHN</name>
<protein>
    <submittedName>
        <fullName evidence="3">ATP-binding protein</fullName>
    </submittedName>
</protein>
<dbReference type="PANTHER" id="PTHR23074">
    <property type="entry name" value="AAA DOMAIN-CONTAINING"/>
    <property type="match status" value="1"/>
</dbReference>
<dbReference type="Pfam" id="PF00004">
    <property type="entry name" value="AAA"/>
    <property type="match status" value="1"/>
</dbReference>
<dbReference type="PANTHER" id="PTHR23074:SF17">
    <property type="entry name" value="FIDGETIN-LIKE PROTEIN 1"/>
    <property type="match status" value="1"/>
</dbReference>